<feature type="chain" id="PRO_5012481091" evidence="2">
    <location>
        <begin position="19"/>
        <end position="692"/>
    </location>
</feature>
<feature type="region of interest" description="Disordered" evidence="1">
    <location>
        <begin position="184"/>
        <end position="230"/>
    </location>
</feature>
<organism evidence="3 4">
    <name type="scientific">Smittium culicis</name>
    <dbReference type="NCBI Taxonomy" id="133412"/>
    <lineage>
        <taxon>Eukaryota</taxon>
        <taxon>Fungi</taxon>
        <taxon>Fungi incertae sedis</taxon>
        <taxon>Zoopagomycota</taxon>
        <taxon>Kickxellomycotina</taxon>
        <taxon>Harpellomycetes</taxon>
        <taxon>Harpellales</taxon>
        <taxon>Legeriomycetaceae</taxon>
        <taxon>Smittium</taxon>
    </lineage>
</organism>
<dbReference type="AlphaFoldDB" id="A0A1R1Y0A3"/>
<evidence type="ECO:0000256" key="1">
    <source>
        <dbReference type="SAM" id="MobiDB-lite"/>
    </source>
</evidence>
<proteinExistence type="predicted"/>
<keyword evidence="4" id="KW-1185">Reference proteome</keyword>
<feature type="compositionally biased region" description="Polar residues" evidence="1">
    <location>
        <begin position="184"/>
        <end position="201"/>
    </location>
</feature>
<name>A0A1R1Y0A3_9FUNG</name>
<feature type="compositionally biased region" description="Polar residues" evidence="1">
    <location>
        <begin position="95"/>
        <end position="108"/>
    </location>
</feature>
<evidence type="ECO:0000313" key="4">
    <source>
        <dbReference type="Proteomes" id="UP000187429"/>
    </source>
</evidence>
<dbReference type="OrthoDB" id="10473218at2759"/>
<feature type="compositionally biased region" description="Polar residues" evidence="1">
    <location>
        <begin position="116"/>
        <end position="130"/>
    </location>
</feature>
<evidence type="ECO:0000313" key="3">
    <source>
        <dbReference type="EMBL" id="OMJ20387.1"/>
    </source>
</evidence>
<reference evidence="4" key="1">
    <citation type="submission" date="2017-01" db="EMBL/GenBank/DDBJ databases">
        <authorList>
            <person name="Wang Y."/>
            <person name="White M."/>
            <person name="Kvist S."/>
            <person name="Moncalvo J.-M."/>
        </authorList>
    </citation>
    <scope>NUCLEOTIDE SEQUENCE [LARGE SCALE GENOMIC DNA]</scope>
    <source>
        <strain evidence="4">ID-206-W2</strain>
    </source>
</reference>
<dbReference type="EMBL" id="LSSM01002769">
    <property type="protein sequence ID" value="OMJ20387.1"/>
    <property type="molecule type" value="Genomic_DNA"/>
</dbReference>
<feature type="signal peptide" evidence="2">
    <location>
        <begin position="1"/>
        <end position="18"/>
    </location>
</feature>
<feature type="compositionally biased region" description="Low complexity" evidence="1">
    <location>
        <begin position="202"/>
        <end position="230"/>
    </location>
</feature>
<accession>A0A1R1Y0A3</accession>
<comment type="caution">
    <text evidence="3">The sequence shown here is derived from an EMBL/GenBank/DDBJ whole genome shotgun (WGS) entry which is preliminary data.</text>
</comment>
<sequence>MKFSGILLIGLLVEHVYSNGLRVNRDSFERKIESSSNGNIYVRSGKLFRLGSRIKRNVIRSVKRRQDNSGVGGSVYNSDQNAAAADVGDFDASDPKNTNVPNQNSADYSQVDPGSISYSQDDPDSSNYSQDDLGDANIDQVVPNSNSYGQADPETANIDQVDTNANSYSQADPEIANVDQVDTNANSYNQADPGTANIDQVSPSNNSYNQSDQNSNGYNQDDSGVANIDIADTNDNNYAQSEPISDNYNQVDLDSVNNSQVDQNSNNYVQASADSVNISQINPNSNGYAQVDSNSNSYAELNQKSVNYNQVDSNVGKYTSGGSQQQLYKINTGYIGDINGLFNGRVHENGKHRYIKMKLKEKNVSSRQTRKLEPYESKILKKRTRLVPNPKRTHKKSNKRSIRHKDSRNNIASKRLVHTKEKILAIPNLKNLGRVNAKRSVKLGNNRILKKNVIRPSKAMKRNIPKAGIRQPLTKKSRKLVSKRVKKNMVQKRTKPTFDLSKWINNGKSILSKKLSKPLNLKNKRRFVPKKSVGINLNDKRQVNDYRNNINAGPFVSSGNKNNAGSRNFRANQNVNNNANISSNNNANSNNNFMNIKSNPSRNGNNFNNGRINGVRGWNFNSQSDRNFVSGIRIRPTVFSGRRFEFVYKNASSFRRSWNSSLKFRNSWNRSASFRSYWFNRVYASVTKFNSR</sequence>
<keyword evidence="2" id="KW-0732">Signal</keyword>
<protein>
    <submittedName>
        <fullName evidence="3">Uncharacterized protein</fullName>
    </submittedName>
</protein>
<evidence type="ECO:0000256" key="2">
    <source>
        <dbReference type="SAM" id="SignalP"/>
    </source>
</evidence>
<gene>
    <name evidence="3" type="ORF">AYI69_g6234</name>
</gene>
<dbReference type="Proteomes" id="UP000187429">
    <property type="component" value="Unassembled WGS sequence"/>
</dbReference>
<feature type="region of interest" description="Disordered" evidence="1">
    <location>
        <begin position="87"/>
        <end position="154"/>
    </location>
</feature>